<evidence type="ECO:0000313" key="4">
    <source>
        <dbReference type="Proteomes" id="UP001501598"/>
    </source>
</evidence>
<dbReference type="InterPro" id="IPR050237">
    <property type="entry name" value="ATP-dep_AMP-bd_enzyme"/>
</dbReference>
<protein>
    <submittedName>
        <fullName evidence="3">(2,3-dihydroxybenzoyl)adenylate synthase</fullName>
    </submittedName>
</protein>
<feature type="domain" description="AMP-dependent synthetase/ligase" evidence="1">
    <location>
        <begin position="39"/>
        <end position="401"/>
    </location>
</feature>
<name>A0ABP8RVQ7_9PSEU</name>
<proteinExistence type="predicted"/>
<dbReference type="InterPro" id="IPR025110">
    <property type="entry name" value="AMP-bd_C"/>
</dbReference>
<dbReference type="Gene3D" id="3.30.300.30">
    <property type="match status" value="1"/>
</dbReference>
<dbReference type="PANTHER" id="PTHR43767:SF1">
    <property type="entry name" value="NONRIBOSOMAL PEPTIDE SYNTHASE PES1 (EUROFUNG)-RELATED"/>
    <property type="match status" value="1"/>
</dbReference>
<dbReference type="EMBL" id="BAABGT010000044">
    <property type="protein sequence ID" value="GAA4548992.1"/>
    <property type="molecule type" value="Genomic_DNA"/>
</dbReference>
<dbReference type="InterPro" id="IPR000873">
    <property type="entry name" value="AMP-dep_synth/lig_dom"/>
</dbReference>
<dbReference type="Pfam" id="PF00501">
    <property type="entry name" value="AMP-binding"/>
    <property type="match status" value="1"/>
</dbReference>
<dbReference type="Gene3D" id="2.30.38.10">
    <property type="entry name" value="Luciferase, Domain 3"/>
    <property type="match status" value="1"/>
</dbReference>
<gene>
    <name evidence="3" type="ORF">GCM10023175_36290</name>
</gene>
<dbReference type="Proteomes" id="UP001501598">
    <property type="component" value="Unassembled WGS sequence"/>
</dbReference>
<evidence type="ECO:0000259" key="2">
    <source>
        <dbReference type="Pfam" id="PF13193"/>
    </source>
</evidence>
<sequence length="543" mass="57165">MTGTVPGVAATGTGWPDEFVARYVAAGVWGDRTLGGLPREWARRAPRDPALVSGAERIDYSDLDRRVDEMAAGLLRRGIGAGDAVVLHLPNVPEFVVVLFALARIGALPVLVLPAHRRAEVSHVAAVSGAVAYVVPDRHEGFDYRSLATEVRADVPHLREVLVVGDPGEHGALDEVPVPGAGPVPDAARSEDVALLLMSGGTTGRPKLIPRTHRDYVYNAEATAEVCGLTSADVTLSVLPIGHNLPLACPGVIGTMAVGGTVVLARAGSPETAFELIEREGVTFAAVVPPLARLWVEAATAGGAPRGLRSLMVGGARCDRALAASIGPALGCRLIQSFGMAEGLLTHTRPEDGDELVVGTQGRPLSPLDEIRVLGPDGTPVPAGEVGELWTRGPYTIRGYHRAPEYNALAFDAEGFYRTGDLVRVLPSGHLVVEGRVKEVVNRGGENVSETELEEQLLEHPDVVRAAVFGLPDPDLGEIVCAALVLAGGVGKPPRAKDVAAFLRTRGLARFKHPDRLFIVDDLPLTAVGKVDKKALARTVTPT</sequence>
<dbReference type="PROSITE" id="PS00455">
    <property type="entry name" value="AMP_BINDING"/>
    <property type="match status" value="1"/>
</dbReference>
<evidence type="ECO:0000259" key="1">
    <source>
        <dbReference type="Pfam" id="PF00501"/>
    </source>
</evidence>
<dbReference type="SUPFAM" id="SSF56801">
    <property type="entry name" value="Acetyl-CoA synthetase-like"/>
    <property type="match status" value="1"/>
</dbReference>
<dbReference type="InterPro" id="IPR020845">
    <property type="entry name" value="AMP-binding_CS"/>
</dbReference>
<reference evidence="4" key="1">
    <citation type="journal article" date="2019" name="Int. J. Syst. Evol. Microbiol.">
        <title>The Global Catalogue of Microorganisms (GCM) 10K type strain sequencing project: providing services to taxonomists for standard genome sequencing and annotation.</title>
        <authorList>
            <consortium name="The Broad Institute Genomics Platform"/>
            <consortium name="The Broad Institute Genome Sequencing Center for Infectious Disease"/>
            <person name="Wu L."/>
            <person name="Ma J."/>
        </authorList>
    </citation>
    <scope>NUCLEOTIDE SEQUENCE [LARGE SCALE GENOMIC DNA]</scope>
    <source>
        <strain evidence="4">JCM 17906</strain>
    </source>
</reference>
<dbReference type="InterPro" id="IPR045851">
    <property type="entry name" value="AMP-bd_C_sf"/>
</dbReference>
<evidence type="ECO:0000313" key="3">
    <source>
        <dbReference type="EMBL" id="GAA4548992.1"/>
    </source>
</evidence>
<keyword evidence="4" id="KW-1185">Reference proteome</keyword>
<accession>A0ABP8RVQ7</accession>
<feature type="domain" description="AMP-binding enzyme C-terminal" evidence="2">
    <location>
        <begin position="452"/>
        <end position="530"/>
    </location>
</feature>
<dbReference type="PANTHER" id="PTHR43767">
    <property type="entry name" value="LONG-CHAIN-FATTY-ACID--COA LIGASE"/>
    <property type="match status" value="1"/>
</dbReference>
<organism evidence="3 4">
    <name type="scientific">Pseudonocardia xishanensis</name>
    <dbReference type="NCBI Taxonomy" id="630995"/>
    <lineage>
        <taxon>Bacteria</taxon>
        <taxon>Bacillati</taxon>
        <taxon>Actinomycetota</taxon>
        <taxon>Actinomycetes</taxon>
        <taxon>Pseudonocardiales</taxon>
        <taxon>Pseudonocardiaceae</taxon>
        <taxon>Pseudonocardia</taxon>
    </lineage>
</organism>
<dbReference type="Pfam" id="PF13193">
    <property type="entry name" value="AMP-binding_C"/>
    <property type="match status" value="1"/>
</dbReference>
<comment type="caution">
    <text evidence="3">The sequence shown here is derived from an EMBL/GenBank/DDBJ whole genome shotgun (WGS) entry which is preliminary data.</text>
</comment>
<dbReference type="Gene3D" id="3.40.50.980">
    <property type="match status" value="2"/>
</dbReference>